<dbReference type="InterPro" id="IPR007173">
    <property type="entry name" value="ALO_C"/>
</dbReference>
<evidence type="ECO:0000256" key="14">
    <source>
        <dbReference type="SAM" id="MobiDB-lite"/>
    </source>
</evidence>
<evidence type="ECO:0000259" key="15">
    <source>
        <dbReference type="PROSITE" id="PS50848"/>
    </source>
</evidence>
<dbReference type="EC" id="1.1.3.8" evidence="13"/>
<feature type="domain" description="START" evidence="15">
    <location>
        <begin position="834"/>
        <end position="1021"/>
    </location>
</feature>
<comment type="similarity">
    <text evidence="4 13">Belongs to the oxygen-dependent FAD-linked oxidoreductase family.</text>
</comment>
<evidence type="ECO:0000256" key="8">
    <source>
        <dbReference type="ARBA" id="ARBA00023002"/>
    </source>
</evidence>
<keyword evidence="6 13" id="KW-0285">Flavoprotein</keyword>
<keyword evidence="13" id="KW-0492">Microsome</keyword>
<dbReference type="SUPFAM" id="SSF56176">
    <property type="entry name" value="FAD-binding/transporter-associated domain-like"/>
    <property type="match status" value="1"/>
</dbReference>
<dbReference type="Pfam" id="PF04030">
    <property type="entry name" value="ALO"/>
    <property type="match status" value="1"/>
</dbReference>
<evidence type="ECO:0000256" key="6">
    <source>
        <dbReference type="ARBA" id="ARBA00022630"/>
    </source>
</evidence>
<dbReference type="SUPFAM" id="SSF55961">
    <property type="entry name" value="Bet v1-like"/>
    <property type="match status" value="1"/>
</dbReference>
<feature type="compositionally biased region" description="Basic and acidic residues" evidence="14">
    <location>
        <begin position="147"/>
        <end position="171"/>
    </location>
</feature>
<accession>A0ABN8LH73</accession>
<keyword evidence="9" id="KW-0238">DNA-binding</keyword>
<keyword evidence="7 13" id="KW-0274">FAD</keyword>
<gene>
    <name evidence="17" type="ORF">PEVE_00006233</name>
</gene>
<sequence length="1062" mass="122629">MDMAKSLHFTPVKGKPLSPFISKLKLLLSDDKYRKAIRWSESGGAILITDGEVFKRQVLDESAEMFKTRNFTSFVRQLNLYGFRKVPVNGKGDPSKNMEFEHIHFKRDKPELMLLVHRTCSSRKKKRVAQGTLTSFKRESSTQLEDPPVRKFKSTEYQKEERISGKLRRNDSSFFCESTDSSPQKSESEGEKECSAGEFSHSSHSPFEVAPGCAGNSLLEYYYQKHQEEQIAVQLLLNLRYSSSSPQNYENFQPTQATYEPSYTGYPMYMFPTSVPFYGQYNSIIYFWNEFISSESFLSFWRNFIMDQDEIEALVKDVLARGQRDFKFTNWSETYSCQPALYFEPETTEEIREILKVAQKLRKRIRVVGGGLSPSDIACTEEYMICLKKYKDILEINHDEKQVTVQAGLTVEELNKLLENHGLAMSNLSSVSGMSCAGTICTGTHGTGKKYGIVATFVVSLELMTASGEIIHCSQHDNKEIFSAALCSLGALGIILSLTWQCEPAFRLYQQCESFKLEEVLENLEALKSGDEYFKFHWYPHTGYAKVYHVNRTSEPSKSTSSWFWDKVVGYWSLEFMYWLSSFVPRLVPFINWGYFQLLHSQPAIKVDQSYKIFNFDCLFKQYVTEWAIPQEKTAYVLRKLQKWVNENGFNAHFPVEVRFVKKDDIYMSPCYGQDVCFINIISFRPYDKFIPHESYWRYYEELMMSVGGRPHWAKAHELTAVEIERMFPKFNEFRQICEKLDPHGTFRNGYVDKVIFAPPSQPAQHNKPSSIGSEEQRDRHYDSHPVGPDVMDSSTLKRTILYEPQPYVPSNPIHENDIERLLSVESESVEGAWSRVKKTKDAEVWRRDSNEDGHPPITKAVLRLEDVPFQKAVKLMTDWKLRQEWDKTATVVDVLDRIGNFKVVYNRLKMPLFCTNRDVVLASLERYDSDQRCYILALRSTEHPLMQQSHNSSKIVRAETILSGTIIRPVDDGSESSTVTIVTQMKLKGSAPQFVKNSYIADNPVKRMHMLRKFYIKHKDDKQRNLSLSDSSTDIKMSPFNSPKRPKSSTSTAGSIDKAMY</sequence>
<evidence type="ECO:0000256" key="3">
    <source>
        <dbReference type="ARBA" id="ARBA00004370"/>
    </source>
</evidence>
<dbReference type="PROSITE" id="PS51387">
    <property type="entry name" value="FAD_PCMH"/>
    <property type="match status" value="1"/>
</dbReference>
<dbReference type="InterPro" id="IPR036388">
    <property type="entry name" value="WH-like_DNA-bd_sf"/>
</dbReference>
<evidence type="ECO:0000256" key="12">
    <source>
        <dbReference type="RuleBase" id="RU004020"/>
    </source>
</evidence>
<dbReference type="InterPro" id="IPR016166">
    <property type="entry name" value="FAD-bd_PCMH"/>
</dbReference>
<feature type="compositionally biased region" description="Polar residues" evidence="14">
    <location>
        <begin position="172"/>
        <end position="185"/>
    </location>
</feature>
<comment type="pathway">
    <text evidence="13">Cofactor biosynthesis; L-ascorbate biosynthesis via UDP-alpha-D-glucuronate pathway; L-ascorbate from UDP-alpha-D-glucuronate: step 4/4.</text>
</comment>
<dbReference type="InterPro" id="IPR010031">
    <property type="entry name" value="FAD_lactone_oxidase-like"/>
</dbReference>
<dbReference type="InterPro" id="IPR006094">
    <property type="entry name" value="Oxid_FAD_bind_N"/>
</dbReference>
<feature type="compositionally biased region" description="Polar residues" evidence="14">
    <location>
        <begin position="1026"/>
        <end position="1042"/>
    </location>
</feature>
<dbReference type="InterPro" id="IPR016167">
    <property type="entry name" value="FAD-bd_PCMH_sub1"/>
</dbReference>
<evidence type="ECO:0000256" key="9">
    <source>
        <dbReference type="ARBA" id="ARBA00023125"/>
    </source>
</evidence>
<name>A0ABN8LH73_9CNID</name>
<dbReference type="PRINTS" id="PR00056">
    <property type="entry name" value="HSFDOMAIN"/>
</dbReference>
<dbReference type="SMART" id="SM00234">
    <property type="entry name" value="START"/>
    <property type="match status" value="1"/>
</dbReference>
<dbReference type="InterPro" id="IPR023393">
    <property type="entry name" value="START-like_dom_sf"/>
</dbReference>
<dbReference type="EMBL" id="CALNXI010000014">
    <property type="protein sequence ID" value="CAH3014768.1"/>
    <property type="molecule type" value="Genomic_DNA"/>
</dbReference>
<reference evidence="17 18" key="1">
    <citation type="submission" date="2022-05" db="EMBL/GenBank/DDBJ databases">
        <authorList>
            <consortium name="Genoscope - CEA"/>
            <person name="William W."/>
        </authorList>
    </citation>
    <scope>NUCLEOTIDE SEQUENCE [LARGE SCALE GENOMIC DNA]</scope>
</reference>
<dbReference type="Pfam" id="PF01565">
    <property type="entry name" value="FAD_binding_4"/>
    <property type="match status" value="1"/>
</dbReference>
<comment type="similarity">
    <text evidence="5 12">Belongs to the HSF family.</text>
</comment>
<comment type="cofactor">
    <cofactor evidence="1 13">
        <name>FAD</name>
        <dbReference type="ChEBI" id="CHEBI:57692"/>
    </cofactor>
</comment>
<dbReference type="SUPFAM" id="SSF46785">
    <property type="entry name" value="Winged helix' DNA-binding domain"/>
    <property type="match status" value="1"/>
</dbReference>
<feature type="compositionally biased region" description="Polar residues" evidence="14">
    <location>
        <begin position="763"/>
        <end position="774"/>
    </location>
</feature>
<dbReference type="PROSITE" id="PS50848">
    <property type="entry name" value="START"/>
    <property type="match status" value="1"/>
</dbReference>
<dbReference type="Gene3D" id="3.30.43.10">
    <property type="entry name" value="Uridine Diphospho-n-acetylenolpyruvylglucosamine Reductase, domain 2"/>
    <property type="match status" value="1"/>
</dbReference>
<organism evidence="17 18">
    <name type="scientific">Porites evermanni</name>
    <dbReference type="NCBI Taxonomy" id="104178"/>
    <lineage>
        <taxon>Eukaryota</taxon>
        <taxon>Metazoa</taxon>
        <taxon>Cnidaria</taxon>
        <taxon>Anthozoa</taxon>
        <taxon>Hexacorallia</taxon>
        <taxon>Scleractinia</taxon>
        <taxon>Fungiina</taxon>
        <taxon>Poritidae</taxon>
        <taxon>Porites</taxon>
    </lineage>
</organism>
<dbReference type="InterPro" id="IPR000232">
    <property type="entry name" value="HSF_DNA-bd"/>
</dbReference>
<dbReference type="InterPro" id="IPR036318">
    <property type="entry name" value="FAD-bd_PCMH-like_sf"/>
</dbReference>
<dbReference type="Proteomes" id="UP001159427">
    <property type="component" value="Unassembled WGS sequence"/>
</dbReference>
<dbReference type="PANTHER" id="PTHR43762:SF8">
    <property type="entry name" value="L-GULONOLACTONE OXIDASE"/>
    <property type="match status" value="1"/>
</dbReference>
<evidence type="ECO:0000256" key="5">
    <source>
        <dbReference type="ARBA" id="ARBA00006403"/>
    </source>
</evidence>
<feature type="region of interest" description="Disordered" evidence="14">
    <location>
        <begin position="759"/>
        <end position="790"/>
    </location>
</feature>
<evidence type="ECO:0000256" key="2">
    <source>
        <dbReference type="ARBA" id="ARBA00004123"/>
    </source>
</evidence>
<feature type="compositionally biased region" description="Basic and acidic residues" evidence="14">
    <location>
        <begin position="186"/>
        <end position="195"/>
    </location>
</feature>
<proteinExistence type="inferred from homology"/>
<keyword evidence="13" id="KW-0256">Endoplasmic reticulum</keyword>
<comment type="catalytic activity">
    <reaction evidence="13">
        <text>L-gulono-1,4-lactone + O2 = L-ascorbate + H2O2 + H(+)</text>
        <dbReference type="Rhea" id="RHEA:32363"/>
        <dbReference type="ChEBI" id="CHEBI:15378"/>
        <dbReference type="ChEBI" id="CHEBI:15379"/>
        <dbReference type="ChEBI" id="CHEBI:16240"/>
        <dbReference type="ChEBI" id="CHEBI:17587"/>
        <dbReference type="ChEBI" id="CHEBI:38290"/>
        <dbReference type="EC" id="1.1.3.8"/>
    </reaction>
</comment>
<evidence type="ECO:0000313" key="18">
    <source>
        <dbReference type="Proteomes" id="UP001159427"/>
    </source>
</evidence>
<comment type="function">
    <text evidence="13">Oxidizes L-gulono-1,4-lactone to hydrogen peroxide and L-xylo-hexulonolactone which spontaneously isomerizes to L-ascorbate.</text>
</comment>
<evidence type="ECO:0000256" key="7">
    <source>
        <dbReference type="ARBA" id="ARBA00022827"/>
    </source>
</evidence>
<feature type="domain" description="FAD-binding PCMH-type" evidence="16">
    <location>
        <begin position="335"/>
        <end position="505"/>
    </location>
</feature>
<dbReference type="Gene3D" id="1.10.10.10">
    <property type="entry name" value="Winged helix-like DNA-binding domain superfamily/Winged helix DNA-binding domain"/>
    <property type="match status" value="1"/>
</dbReference>
<dbReference type="SMART" id="SM00415">
    <property type="entry name" value="HSF"/>
    <property type="match status" value="1"/>
</dbReference>
<evidence type="ECO:0000256" key="1">
    <source>
        <dbReference type="ARBA" id="ARBA00001974"/>
    </source>
</evidence>
<comment type="caution">
    <text evidence="17">The sequence shown here is derived from an EMBL/GenBank/DDBJ whole genome shotgun (WGS) entry which is preliminary data.</text>
</comment>
<dbReference type="InterPro" id="IPR036390">
    <property type="entry name" value="WH_DNA-bd_sf"/>
</dbReference>
<dbReference type="Gene3D" id="3.30.530.20">
    <property type="match status" value="1"/>
</dbReference>
<keyword evidence="18" id="KW-1185">Reference proteome</keyword>
<protein>
    <recommendedName>
        <fullName evidence="13">L-gulonolactone oxidase</fullName>
        <shortName evidence="13">LGO</shortName>
        <ecNumber evidence="13">1.1.3.8</ecNumber>
    </recommendedName>
</protein>
<evidence type="ECO:0000259" key="16">
    <source>
        <dbReference type="PROSITE" id="PS51387"/>
    </source>
</evidence>
<evidence type="ECO:0000256" key="10">
    <source>
        <dbReference type="ARBA" id="ARBA00023136"/>
    </source>
</evidence>
<dbReference type="NCBIfam" id="TIGR01678">
    <property type="entry name" value="FAD_lactone_ox"/>
    <property type="match status" value="1"/>
</dbReference>
<feature type="compositionally biased region" description="Basic and acidic residues" evidence="14">
    <location>
        <begin position="775"/>
        <end position="784"/>
    </location>
</feature>
<dbReference type="Gene3D" id="3.30.465.10">
    <property type="match status" value="1"/>
</dbReference>
<keyword evidence="13" id="KW-0060">Ascorbate biosynthesis</keyword>
<evidence type="ECO:0000256" key="13">
    <source>
        <dbReference type="RuleBase" id="RU367158"/>
    </source>
</evidence>
<dbReference type="Gene3D" id="1.10.45.10">
    <property type="entry name" value="Vanillyl-alcohol Oxidase, Chain A, domain 4"/>
    <property type="match status" value="1"/>
</dbReference>
<dbReference type="Gene3D" id="3.30.70.2520">
    <property type="match status" value="1"/>
</dbReference>
<dbReference type="InterPro" id="IPR002913">
    <property type="entry name" value="START_lipid-bd_dom"/>
</dbReference>
<dbReference type="Pfam" id="PF01852">
    <property type="entry name" value="START"/>
    <property type="match status" value="1"/>
</dbReference>
<feature type="region of interest" description="Disordered" evidence="14">
    <location>
        <begin position="131"/>
        <end position="204"/>
    </location>
</feature>
<comment type="subcellular location">
    <subcellularLocation>
        <location evidence="3">Membrane</location>
    </subcellularLocation>
    <subcellularLocation>
        <location evidence="13">Microsome membrane</location>
        <topology evidence="13">Single-pass membrane protein</topology>
    </subcellularLocation>
    <subcellularLocation>
        <location evidence="13">Endoplasmic reticulum membrane</location>
        <topology evidence="13">Single-pass membrane protein</topology>
    </subcellularLocation>
    <subcellularLocation>
        <location evidence="2">Nucleus</location>
    </subcellularLocation>
</comment>
<feature type="region of interest" description="Disordered" evidence="14">
    <location>
        <begin position="1026"/>
        <end position="1062"/>
    </location>
</feature>
<dbReference type="InterPro" id="IPR030654">
    <property type="entry name" value="Sugar_lactone_oxidase"/>
</dbReference>
<dbReference type="PANTHER" id="PTHR43762">
    <property type="entry name" value="L-GULONOLACTONE OXIDASE"/>
    <property type="match status" value="1"/>
</dbReference>
<keyword evidence="10" id="KW-0472">Membrane</keyword>
<evidence type="ECO:0000256" key="4">
    <source>
        <dbReference type="ARBA" id="ARBA00005466"/>
    </source>
</evidence>
<dbReference type="InterPro" id="IPR016169">
    <property type="entry name" value="FAD-bd_PCMH_sub2"/>
</dbReference>
<keyword evidence="8 13" id="KW-0560">Oxidoreductase</keyword>
<dbReference type="Pfam" id="PF00447">
    <property type="entry name" value="HSF_DNA-bind"/>
    <property type="match status" value="1"/>
</dbReference>
<evidence type="ECO:0000313" key="17">
    <source>
        <dbReference type="EMBL" id="CAH3014768.1"/>
    </source>
</evidence>
<evidence type="ECO:0000256" key="11">
    <source>
        <dbReference type="ARBA" id="ARBA00023242"/>
    </source>
</evidence>
<keyword evidence="11" id="KW-0539">Nucleus</keyword>
<dbReference type="CDD" id="cd00177">
    <property type="entry name" value="START"/>
    <property type="match status" value="1"/>
</dbReference>
<dbReference type="InterPro" id="IPR016171">
    <property type="entry name" value="Vanillyl_alc_oxidase_C-sub2"/>
</dbReference>